<dbReference type="AlphaFoldDB" id="A1C793"/>
<reference evidence="3 4" key="1">
    <citation type="journal article" date="2008" name="PLoS Genet.">
        <title>Genomic islands in the pathogenic filamentous fungus Aspergillus fumigatus.</title>
        <authorList>
            <person name="Fedorova N.D."/>
            <person name="Khaldi N."/>
            <person name="Joardar V.S."/>
            <person name="Maiti R."/>
            <person name="Amedeo P."/>
            <person name="Anderson M.J."/>
            <person name="Crabtree J."/>
            <person name="Silva J.C."/>
            <person name="Badger J.H."/>
            <person name="Albarraq A."/>
            <person name="Angiuoli S."/>
            <person name="Bussey H."/>
            <person name="Bowyer P."/>
            <person name="Cotty P.J."/>
            <person name="Dyer P.S."/>
            <person name="Egan A."/>
            <person name="Galens K."/>
            <person name="Fraser-Liggett C.M."/>
            <person name="Haas B.J."/>
            <person name="Inman J.M."/>
            <person name="Kent R."/>
            <person name="Lemieux S."/>
            <person name="Malavazi I."/>
            <person name="Orvis J."/>
            <person name="Roemer T."/>
            <person name="Ronning C.M."/>
            <person name="Sundaram J.P."/>
            <person name="Sutton G."/>
            <person name="Turner G."/>
            <person name="Venter J.C."/>
            <person name="White O.R."/>
            <person name="Whitty B.R."/>
            <person name="Youngman P."/>
            <person name="Wolfe K.H."/>
            <person name="Goldman G.H."/>
            <person name="Wortman J.R."/>
            <person name="Jiang B."/>
            <person name="Denning D.W."/>
            <person name="Nierman W.C."/>
        </authorList>
    </citation>
    <scope>NUCLEOTIDE SEQUENCE [LARGE SCALE GENOMIC DNA]</scope>
    <source>
        <strain evidence="4">ATCC 1007 / CBS 513.65 / DSM 816 / NCTC 3887 / NRRL 1</strain>
    </source>
</reference>
<feature type="transmembrane region" description="Helical" evidence="1">
    <location>
        <begin position="92"/>
        <end position="118"/>
    </location>
</feature>
<keyword evidence="1" id="KW-0472">Membrane</keyword>
<evidence type="ECO:0000256" key="2">
    <source>
        <dbReference type="SAM" id="SignalP"/>
    </source>
</evidence>
<accession>A1C793</accession>
<sequence length="272" mass="28486">MKLHILVPFLLTTLVTAVAPSGEVNNRVVDVDTEPSSEIHTVTQLTFKDAATPSNEAYNGVTADADVIHTLNLAARDVLDTATRCTAVHALLLPWLLCLLLAMSLLLLLLALPFVSVMIARCVSAVDASLLPWLLCLPIVMSLVVATTSTSGVLPTSSATAVSASPLANSLLVLMMRSFRKSLLSVTATTTKIVVPIGFALIGVALLLLRLVLSTCKTLVGITAIADLAGSAVKTITATTRLLTTAEEPRGGVNVDNPLGRALRAQWMGPSS</sequence>
<keyword evidence="1" id="KW-0812">Transmembrane</keyword>
<dbReference type="RefSeq" id="XP_001275690.1">
    <property type="nucleotide sequence ID" value="XM_001275689.1"/>
</dbReference>
<keyword evidence="4" id="KW-1185">Reference proteome</keyword>
<dbReference type="GeneID" id="4707959"/>
<feature type="transmembrane region" description="Helical" evidence="1">
    <location>
        <begin position="193"/>
        <end position="213"/>
    </location>
</feature>
<feature type="chain" id="PRO_5002632966" description="Integral membrane protein" evidence="2">
    <location>
        <begin position="18"/>
        <end position="272"/>
    </location>
</feature>
<feature type="signal peptide" evidence="2">
    <location>
        <begin position="1"/>
        <end position="17"/>
    </location>
</feature>
<feature type="transmembrane region" description="Helical" evidence="1">
    <location>
        <begin position="130"/>
        <end position="147"/>
    </location>
</feature>
<evidence type="ECO:0000256" key="1">
    <source>
        <dbReference type="SAM" id="Phobius"/>
    </source>
</evidence>
<dbReference type="HOGENOM" id="CLU_1022984_0_0_1"/>
<dbReference type="VEuPathDB" id="FungiDB:ACLA_072980"/>
<proteinExistence type="predicted"/>
<dbReference type="KEGG" id="act:ACLA_072980"/>
<organism evidence="3 4">
    <name type="scientific">Aspergillus clavatus (strain ATCC 1007 / CBS 513.65 / DSM 816 / NCTC 3887 / NRRL 1 / QM 1276 / 107)</name>
    <dbReference type="NCBI Taxonomy" id="344612"/>
    <lineage>
        <taxon>Eukaryota</taxon>
        <taxon>Fungi</taxon>
        <taxon>Dikarya</taxon>
        <taxon>Ascomycota</taxon>
        <taxon>Pezizomycotina</taxon>
        <taxon>Eurotiomycetes</taxon>
        <taxon>Eurotiomycetidae</taxon>
        <taxon>Eurotiales</taxon>
        <taxon>Aspergillaceae</taxon>
        <taxon>Aspergillus</taxon>
        <taxon>Aspergillus subgen. Fumigati</taxon>
    </lineage>
</organism>
<keyword evidence="1" id="KW-1133">Transmembrane helix</keyword>
<keyword evidence="2" id="KW-0732">Signal</keyword>
<name>A1C793_ASPCL</name>
<gene>
    <name evidence="3" type="ORF">ACLA_072980</name>
</gene>
<evidence type="ECO:0000313" key="3">
    <source>
        <dbReference type="EMBL" id="EAW14264.1"/>
    </source>
</evidence>
<protein>
    <recommendedName>
        <fullName evidence="5">Integral membrane protein</fullName>
    </recommendedName>
</protein>
<evidence type="ECO:0008006" key="5">
    <source>
        <dbReference type="Google" id="ProtNLM"/>
    </source>
</evidence>
<dbReference type="EMBL" id="DS027045">
    <property type="protein sequence ID" value="EAW14264.1"/>
    <property type="molecule type" value="Genomic_DNA"/>
</dbReference>
<evidence type="ECO:0000313" key="4">
    <source>
        <dbReference type="Proteomes" id="UP000006701"/>
    </source>
</evidence>
<dbReference type="Proteomes" id="UP000006701">
    <property type="component" value="Unassembled WGS sequence"/>
</dbReference>